<accession>A0A074YUR3</accession>
<reference evidence="2 3" key="1">
    <citation type="submission" date="2013-11" db="EMBL/GenBank/DDBJ databases">
        <title>Opisthorchis viverrini - life in the bile duct.</title>
        <authorList>
            <person name="Young N.D."/>
            <person name="Nagarajan N."/>
            <person name="Lin S.J."/>
            <person name="Korhonen P.K."/>
            <person name="Jex A.R."/>
            <person name="Hall R.S."/>
            <person name="Safavi-Hemami H."/>
            <person name="Kaewkong W."/>
            <person name="Bertrand D."/>
            <person name="Gao S."/>
            <person name="Seet Q."/>
            <person name="Wongkham S."/>
            <person name="Teh B.T."/>
            <person name="Wongkham C."/>
            <person name="Intapan P.M."/>
            <person name="Maleewong W."/>
            <person name="Yang X."/>
            <person name="Hu M."/>
            <person name="Wang Z."/>
            <person name="Hofmann A."/>
            <person name="Sternberg P.W."/>
            <person name="Tan P."/>
            <person name="Wang J."/>
            <person name="Gasser R.B."/>
        </authorList>
    </citation>
    <scope>NUCLEOTIDE SEQUENCE [LARGE SCALE GENOMIC DNA]</scope>
</reference>
<evidence type="ECO:0000256" key="1">
    <source>
        <dbReference type="SAM" id="Phobius"/>
    </source>
</evidence>
<name>A0A074YUR3_OPIVI</name>
<protein>
    <submittedName>
        <fullName evidence="2">Uncharacterized protein</fullName>
    </submittedName>
</protein>
<evidence type="ECO:0000313" key="3">
    <source>
        <dbReference type="Proteomes" id="UP000054324"/>
    </source>
</evidence>
<keyword evidence="3" id="KW-1185">Reference proteome</keyword>
<dbReference type="CTD" id="20326413"/>
<dbReference type="EMBL" id="KL600315">
    <property type="protein sequence ID" value="KER18521.1"/>
    <property type="molecule type" value="Genomic_DNA"/>
</dbReference>
<keyword evidence="1" id="KW-0812">Transmembrane</keyword>
<dbReference type="RefSeq" id="XP_009177732.1">
    <property type="nucleotide sequence ID" value="XM_009179468.1"/>
</dbReference>
<keyword evidence="1" id="KW-1133">Transmembrane helix</keyword>
<proteinExistence type="predicted"/>
<dbReference type="KEGG" id="ovi:T265_12245"/>
<organism evidence="2 3">
    <name type="scientific">Opisthorchis viverrini</name>
    <name type="common">Southeast Asian liver fluke</name>
    <dbReference type="NCBI Taxonomy" id="6198"/>
    <lineage>
        <taxon>Eukaryota</taxon>
        <taxon>Metazoa</taxon>
        <taxon>Spiralia</taxon>
        <taxon>Lophotrochozoa</taxon>
        <taxon>Platyhelminthes</taxon>
        <taxon>Trematoda</taxon>
        <taxon>Digenea</taxon>
        <taxon>Opisthorchiida</taxon>
        <taxon>Opisthorchiata</taxon>
        <taxon>Opisthorchiidae</taxon>
        <taxon>Opisthorchis</taxon>
    </lineage>
</organism>
<feature type="transmembrane region" description="Helical" evidence="1">
    <location>
        <begin position="83"/>
        <end position="102"/>
    </location>
</feature>
<keyword evidence="1" id="KW-0472">Membrane</keyword>
<evidence type="ECO:0000313" key="2">
    <source>
        <dbReference type="EMBL" id="KER18521.1"/>
    </source>
</evidence>
<gene>
    <name evidence="2" type="ORF">T265_12245</name>
</gene>
<sequence>MEVRKSSVVSRAFFGSAESKVTLRLLTISDIPPDKTTPPMVAHLSWPGAEKYPPFTLERHLADFVGLYPRLVTNDSLIRARGLFRKLIATSTVCIFALTLWVSPEQSRSPQFPSDLPYF</sequence>
<dbReference type="AlphaFoldDB" id="A0A074YUR3"/>
<dbReference type="GeneID" id="20326413"/>
<dbReference type="Proteomes" id="UP000054324">
    <property type="component" value="Unassembled WGS sequence"/>
</dbReference>